<dbReference type="OrthoDB" id="4067010at2759"/>
<dbReference type="Pfam" id="PF16853">
    <property type="entry name" value="CDC13_N"/>
    <property type="match status" value="1"/>
</dbReference>
<dbReference type="GO" id="GO:0003677">
    <property type="term" value="F:DNA binding"/>
    <property type="evidence" value="ECO:0007669"/>
    <property type="project" value="InterPro"/>
</dbReference>
<evidence type="ECO:0000313" key="2">
    <source>
        <dbReference type="EMBL" id="CDF89320.1"/>
    </source>
</evidence>
<evidence type="ECO:0000313" key="3">
    <source>
        <dbReference type="Proteomes" id="UP000019375"/>
    </source>
</evidence>
<dbReference type="Proteomes" id="UP000019375">
    <property type="component" value="Unassembled WGS sequence"/>
</dbReference>
<name>A0A8J2X895_ZYGB2</name>
<keyword evidence="3" id="KW-1185">Reference proteome</keyword>
<proteinExistence type="predicted"/>
<dbReference type="InterPro" id="IPR041028">
    <property type="entry name" value="Cdc13_OB4_dimer"/>
</dbReference>
<dbReference type="Pfam" id="PF18233">
    <property type="entry name" value="Cdc13_OB4_dimer"/>
    <property type="match status" value="1"/>
</dbReference>
<dbReference type="SUPFAM" id="SSF50249">
    <property type="entry name" value="Nucleic acid-binding proteins"/>
    <property type="match status" value="1"/>
</dbReference>
<dbReference type="Gene3D" id="2.40.50.810">
    <property type="match status" value="1"/>
</dbReference>
<dbReference type="GO" id="GO:0000723">
    <property type="term" value="P:telomere maintenance"/>
    <property type="evidence" value="ECO:0007669"/>
    <property type="project" value="InterPro"/>
</dbReference>
<dbReference type="GO" id="GO:0000781">
    <property type="term" value="C:chromosome, telomeric region"/>
    <property type="evidence" value="ECO:0007669"/>
    <property type="project" value="InterPro"/>
</dbReference>
<gene>
    <name evidence="2" type="ORF">BN860_01420g</name>
</gene>
<accession>A0A8J2X895</accession>
<protein>
    <submittedName>
        <fullName evidence="2">ZYBA0S04-01420g1_1</fullName>
    </submittedName>
</protein>
<dbReference type="SMART" id="SM00976">
    <property type="entry name" value="Telo_bind"/>
    <property type="match status" value="1"/>
</dbReference>
<organism evidence="2 3">
    <name type="scientific">Zygosaccharomyces bailii (strain CLIB 213 / ATCC 58445 / CBS 680 / BCRC 21525 / NBRC 1098 / NCYC 1416 / NRRL Y-2227)</name>
    <dbReference type="NCBI Taxonomy" id="1333698"/>
    <lineage>
        <taxon>Eukaryota</taxon>
        <taxon>Fungi</taxon>
        <taxon>Dikarya</taxon>
        <taxon>Ascomycota</taxon>
        <taxon>Saccharomycotina</taxon>
        <taxon>Saccharomycetes</taxon>
        <taxon>Saccharomycetales</taxon>
        <taxon>Saccharomycetaceae</taxon>
        <taxon>Zygosaccharomyces</taxon>
    </lineage>
</organism>
<dbReference type="EMBL" id="HG316457">
    <property type="protein sequence ID" value="CDF89320.1"/>
    <property type="molecule type" value="Genomic_DNA"/>
</dbReference>
<sequence>MQYEYVRSTTQFLQFQKESSHACVPVEFISLLTSIRHQRSDYVLELNNFNQSGPEELPHLMKLPYSSGSSQRLARMVISLLCQRYGIELPELQGNAPFSRENIQASQLCFLQCKGIYNAASHSKYSVCLEDVKPWRLEEALEEVQRPSREGNTIAHIMENLTRMHRNADSKFQFDLAACPPLHKYVTSVQLTNPIFTAAATAMRLQIDDSQNEFNSMMDTWRDTMPEDQECDRMGQDRLCVPPPAKIRKLDVEPDSLDLPAGTVLPITGQFLAAHPLADLMYFLPKGWKQPAVLQPGVNCIEVAAPSLPLAQEMSLQLIRKRWDLPQGVYSLQWALQDPPAPPERRDPLIWFNELRIAPGDVKYVSMIGLLVSCTFERSNYVSMVFTDFTTNQIPQKYLFDRYLVEFENKLKQEEGFRTMMYPNQFSAFDAKIVAHYRHPLAALQQTGTENVSKHLILCRMSLKLKLYNDKLNAIVRECEPLTNATVLTVQERAHVWKLKQKAQESHRLQLSMQPDVIPSAHADGTAHYNLIDGSNLQELQTQTDLFSNALYKLDARILLIARSEDRVELLVTNDIIADRFVDPKRILRIEILGHENLRHFTASWRDGRQLVGNECVFRLARGLIGVRSQIGMLTWCPVECTFEELRIKKEA</sequence>
<dbReference type="AlphaFoldDB" id="A0A8J2X895"/>
<dbReference type="InterPro" id="IPR011564">
    <property type="entry name" value="Telomer_end-bd_POT1/Cdc13"/>
</dbReference>
<dbReference type="Gene3D" id="2.40.50.140">
    <property type="entry name" value="Nucleic acid-binding proteins"/>
    <property type="match status" value="1"/>
</dbReference>
<dbReference type="Gene3D" id="2.40.50.800">
    <property type="match status" value="1"/>
</dbReference>
<evidence type="ECO:0000259" key="1">
    <source>
        <dbReference type="SMART" id="SM00976"/>
    </source>
</evidence>
<feature type="domain" description="Telomeric single stranded DNA binding POT1/Cdc13" evidence="1">
    <location>
        <begin position="352"/>
        <end position="504"/>
    </location>
</feature>
<dbReference type="InterPro" id="IPR031749">
    <property type="entry name" value="Cdc13_N"/>
</dbReference>
<reference evidence="3" key="1">
    <citation type="journal article" date="2013" name="Genome Announc.">
        <title>Genome sequence of the food spoilage yeast Zygosaccharomyces bailii CLIB 213(T).</title>
        <authorList>
            <person name="Galeote V."/>
            <person name="Bigey F."/>
            <person name="Devillers H."/>
            <person name="Neuveglise C."/>
            <person name="Dequin S."/>
        </authorList>
    </citation>
    <scope>NUCLEOTIDE SEQUENCE [LARGE SCALE GENOMIC DNA]</scope>
    <source>
        <strain evidence="3">CLIB 213 / ATCC 58445 / CBS 680 / CCRC 21525 / NBRC 1098 / NCYC 1416 / NRRL Y-2227</strain>
    </source>
</reference>
<dbReference type="InterPro" id="IPR012340">
    <property type="entry name" value="NA-bd_OB-fold"/>
</dbReference>
<dbReference type="Pfam" id="PF02765">
    <property type="entry name" value="POT1"/>
    <property type="match status" value="1"/>
</dbReference>